<sequence length="146" mass="15595">MGTIPDYSSADAARETIARQTQEAVERARRATAWRQEIDTLRGHGTADRGAVSATVEVSGMLVDLEVSDQAAQRGGREVAALVVEAVKAAQRDVGRRVMEASEQEWGADSSTTDRMRAEVTGRFGSLEDPGAPGRGLPGADINWGR</sequence>
<protein>
    <recommendedName>
        <fullName evidence="4">YbaB/EbfC DNA-binding family protein</fullName>
    </recommendedName>
</protein>
<comment type="caution">
    <text evidence="2">The sequence shown here is derived from an EMBL/GenBank/DDBJ whole genome shotgun (WGS) entry which is preliminary data.</text>
</comment>
<proteinExistence type="predicted"/>
<organism evidence="2 3">
    <name type="scientific">Pedococcus ginsenosidimutans</name>
    <dbReference type="NCBI Taxonomy" id="490570"/>
    <lineage>
        <taxon>Bacteria</taxon>
        <taxon>Bacillati</taxon>
        <taxon>Actinomycetota</taxon>
        <taxon>Actinomycetes</taxon>
        <taxon>Micrococcales</taxon>
        <taxon>Intrasporangiaceae</taxon>
        <taxon>Pedococcus</taxon>
    </lineage>
</organism>
<dbReference type="InterPro" id="IPR036894">
    <property type="entry name" value="YbaB-like_sf"/>
</dbReference>
<dbReference type="SUPFAM" id="SSF82607">
    <property type="entry name" value="YbaB-like"/>
    <property type="match status" value="1"/>
</dbReference>
<dbReference type="EMBL" id="BAABLO010000004">
    <property type="protein sequence ID" value="GAA4719033.1"/>
    <property type="molecule type" value="Genomic_DNA"/>
</dbReference>
<feature type="region of interest" description="Disordered" evidence="1">
    <location>
        <begin position="123"/>
        <end position="146"/>
    </location>
</feature>
<keyword evidence="3" id="KW-1185">Reference proteome</keyword>
<accession>A0ABP8Y365</accession>
<dbReference type="InterPro" id="IPR004401">
    <property type="entry name" value="YbaB/EbfC"/>
</dbReference>
<name>A0ABP8Y365_9MICO</name>
<evidence type="ECO:0000313" key="3">
    <source>
        <dbReference type="Proteomes" id="UP001500556"/>
    </source>
</evidence>
<reference evidence="3" key="1">
    <citation type="journal article" date="2019" name="Int. J. Syst. Evol. Microbiol.">
        <title>The Global Catalogue of Microorganisms (GCM) 10K type strain sequencing project: providing services to taxonomists for standard genome sequencing and annotation.</title>
        <authorList>
            <consortium name="The Broad Institute Genomics Platform"/>
            <consortium name="The Broad Institute Genome Sequencing Center for Infectious Disease"/>
            <person name="Wu L."/>
            <person name="Ma J."/>
        </authorList>
    </citation>
    <scope>NUCLEOTIDE SEQUENCE [LARGE SCALE GENOMIC DNA]</scope>
    <source>
        <strain evidence="3">JCM 18961</strain>
    </source>
</reference>
<dbReference type="Proteomes" id="UP001500556">
    <property type="component" value="Unassembled WGS sequence"/>
</dbReference>
<evidence type="ECO:0008006" key="4">
    <source>
        <dbReference type="Google" id="ProtNLM"/>
    </source>
</evidence>
<dbReference type="RefSeq" id="WP_345502286.1">
    <property type="nucleotide sequence ID" value="NZ_BAABLO010000004.1"/>
</dbReference>
<evidence type="ECO:0000313" key="2">
    <source>
        <dbReference type="EMBL" id="GAA4719033.1"/>
    </source>
</evidence>
<evidence type="ECO:0000256" key="1">
    <source>
        <dbReference type="SAM" id="MobiDB-lite"/>
    </source>
</evidence>
<gene>
    <name evidence="2" type="ORF">GCM10025782_15420</name>
</gene>
<dbReference type="Pfam" id="PF02575">
    <property type="entry name" value="YbaB_DNA_bd"/>
    <property type="match status" value="1"/>
</dbReference>
<dbReference type="Gene3D" id="3.30.1310.10">
    <property type="entry name" value="Nucleoid-associated protein YbaB-like domain"/>
    <property type="match status" value="1"/>
</dbReference>